<dbReference type="AlphaFoldDB" id="A0A920CAJ3"/>
<feature type="domain" description="Aminoglycoside phosphotransferase" evidence="1">
    <location>
        <begin position="34"/>
        <end position="257"/>
    </location>
</feature>
<dbReference type="EMBL" id="BORQ01000002">
    <property type="protein sequence ID" value="GIO30958.1"/>
    <property type="molecule type" value="Genomic_DNA"/>
</dbReference>
<dbReference type="Pfam" id="PF01636">
    <property type="entry name" value="APH"/>
    <property type="match status" value="1"/>
</dbReference>
<comment type="caution">
    <text evidence="2">The sequence shown here is derived from an EMBL/GenBank/DDBJ whole genome shotgun (WGS) entry which is preliminary data.</text>
</comment>
<dbReference type="InterPro" id="IPR011009">
    <property type="entry name" value="Kinase-like_dom_sf"/>
</dbReference>
<dbReference type="PANTHER" id="PTHR21310">
    <property type="entry name" value="AMINOGLYCOSIDE PHOSPHOTRANSFERASE-RELATED-RELATED"/>
    <property type="match status" value="1"/>
</dbReference>
<dbReference type="RefSeq" id="WP_160041410.1">
    <property type="nucleotide sequence ID" value="NZ_BORQ01000002.1"/>
</dbReference>
<name>A0A920CAJ3_9BACL</name>
<dbReference type="InterPro" id="IPR051678">
    <property type="entry name" value="AGP_Transferase"/>
</dbReference>
<dbReference type="Gene3D" id="3.90.1200.10">
    <property type="match status" value="1"/>
</dbReference>
<sequence length="304" mass="34327">MSGSNPWDAEWEVSEVLAKHLVYSQFPQLSQESVRLFGHGWDNTVYLVGDRYVFRFPRRSIAVPLLETEGKLLPMLADRITIPYSKPLFYGAGTSEYPPPFLGYDYLPGTYPIGLTDGQRLSSARTLAKFLKELHAFPVLTARENGAPSDHRNLTDLASRKEKMVRHLADLKGYIRGEDYRLISDYLQQLTTDRVEPKEVFLHGDLHFKNMLVDEKGRISGIIDWGDINIGHPACDLNVAYSFLPPAARTSFFQVYGGIDGETKLLARLIAVFIPMMILHQAVTDRDEAIADEAINNIRRALAD</sequence>
<proteinExistence type="predicted"/>
<reference evidence="2" key="1">
    <citation type="submission" date="2021-03" db="EMBL/GenBank/DDBJ databases">
        <title>Antimicrobial resistance genes in bacteria isolated from Japanese honey, and their potential for conferring macrolide and lincosamide resistance in the American foulbrood pathogen Paenibacillus larvae.</title>
        <authorList>
            <person name="Okamoto M."/>
            <person name="Kumagai M."/>
            <person name="Kanamori H."/>
            <person name="Takamatsu D."/>
        </authorList>
    </citation>
    <scope>NUCLEOTIDE SEQUENCE</scope>
    <source>
        <strain evidence="2">J2TS6</strain>
    </source>
</reference>
<gene>
    <name evidence="2" type="primary">aph</name>
    <name evidence="2" type="ORF">J2TS6_20990</name>
</gene>
<evidence type="ECO:0000313" key="2">
    <source>
        <dbReference type="EMBL" id="GIO30958.1"/>
    </source>
</evidence>
<accession>A0A920CAJ3</accession>
<dbReference type="InterPro" id="IPR002575">
    <property type="entry name" value="Aminoglycoside_PTrfase"/>
</dbReference>
<keyword evidence="3" id="KW-1185">Reference proteome</keyword>
<evidence type="ECO:0000313" key="3">
    <source>
        <dbReference type="Proteomes" id="UP000679779"/>
    </source>
</evidence>
<dbReference type="Gene3D" id="3.30.200.20">
    <property type="entry name" value="Phosphorylase Kinase, domain 1"/>
    <property type="match status" value="1"/>
</dbReference>
<organism evidence="2 3">
    <name type="scientific">Paenibacillus albilobatus</name>
    <dbReference type="NCBI Taxonomy" id="2716884"/>
    <lineage>
        <taxon>Bacteria</taxon>
        <taxon>Bacillati</taxon>
        <taxon>Bacillota</taxon>
        <taxon>Bacilli</taxon>
        <taxon>Bacillales</taxon>
        <taxon>Paenibacillaceae</taxon>
        <taxon>Paenibacillus</taxon>
    </lineage>
</organism>
<protein>
    <submittedName>
        <fullName evidence="2">Aminoglycoside phosphotransferase</fullName>
    </submittedName>
</protein>
<evidence type="ECO:0000259" key="1">
    <source>
        <dbReference type="Pfam" id="PF01636"/>
    </source>
</evidence>
<dbReference type="PANTHER" id="PTHR21310:SF42">
    <property type="entry name" value="BIFUNCTIONAL AAC_APH"/>
    <property type="match status" value="1"/>
</dbReference>
<dbReference type="Proteomes" id="UP000679779">
    <property type="component" value="Unassembled WGS sequence"/>
</dbReference>
<dbReference type="SUPFAM" id="SSF56112">
    <property type="entry name" value="Protein kinase-like (PK-like)"/>
    <property type="match status" value="1"/>
</dbReference>